<feature type="compositionally biased region" description="Low complexity" evidence="1">
    <location>
        <begin position="437"/>
        <end position="447"/>
    </location>
</feature>
<dbReference type="Pfam" id="PF23399">
    <property type="entry name" value="LTI65_PGEED"/>
    <property type="match status" value="1"/>
</dbReference>
<evidence type="ECO:0000256" key="1">
    <source>
        <dbReference type="SAM" id="MobiDB-lite"/>
    </source>
</evidence>
<feature type="domain" description="LTI65/LTI78 PGEED repeat" evidence="2">
    <location>
        <begin position="318"/>
        <end position="348"/>
    </location>
</feature>
<feature type="compositionally biased region" description="Basic and acidic residues" evidence="1">
    <location>
        <begin position="349"/>
        <end position="386"/>
    </location>
</feature>
<evidence type="ECO:0000259" key="3">
    <source>
        <dbReference type="Pfam" id="PF23403"/>
    </source>
</evidence>
<gene>
    <name evidence="5" type="primary">LOC109713850</name>
</gene>
<feature type="compositionally biased region" description="Basic and acidic residues" evidence="1">
    <location>
        <begin position="314"/>
        <end position="340"/>
    </location>
</feature>
<dbReference type="OrthoDB" id="696949at2759"/>
<dbReference type="GO" id="GO:0006950">
    <property type="term" value="P:response to stress"/>
    <property type="evidence" value="ECO:0007669"/>
    <property type="project" value="TreeGrafter"/>
</dbReference>
<feature type="compositionally biased region" description="Basic and acidic residues" evidence="1">
    <location>
        <begin position="114"/>
        <end position="136"/>
    </location>
</feature>
<sequence length="471" mass="50455">MQEVRPADTPLVHSAIEGEDEHHEKKPVTMKVKEKVKKLKNTVTKKIRGGDDQDQGHDYEHQRDHDRDMDEEEEEEEEEGGYQEDDEDKLVDPEPEVHGAPTYDTATVPAAVTGREETEHEKVRARESEEPEKVRLGDVAGSTVEDPAAPHSSTPPPRGGEVISVSPIIQSFEAMSVADKTEGPTGQEDQFSPEKPSKRGYEEERDVKLEDRLEAAAPTAPTGSHDQFSPEEPSKQAAAEKQENQQSYTEKLKSAAAGTTEYGKKIASAAYDKAAGVGATAYDKASGAGAAVMAKVQQPQGGGGVAATTGEEGSGNRDKGVSMRDYIAEKLKPGDEHKALSEVISDAMPTRKGERKGEIEHKASEEVISGSEERSRGEEIERKAGEEAVIGGGGETEQKAGEEVTGSTISDERRGGVTMMEKIRGAVTSLIGSNGTSSKSPKSPKSPASDAKEKGANANVVEGTKQESEVR</sequence>
<feature type="compositionally biased region" description="Acidic residues" evidence="1">
    <location>
        <begin position="69"/>
        <end position="89"/>
    </location>
</feature>
<feature type="compositionally biased region" description="Basic and acidic residues" evidence="1">
    <location>
        <begin position="20"/>
        <end position="33"/>
    </location>
</feature>
<dbReference type="PANTHER" id="PTHR33836">
    <property type="entry name" value="LOW-TEMPERATURE-INDUCED 65 KDA PROTEIN-RELATED"/>
    <property type="match status" value="1"/>
</dbReference>
<reference evidence="4" key="1">
    <citation type="journal article" date="2015" name="Nat. Genet.">
        <title>The pineapple genome and the evolution of CAM photosynthesis.</title>
        <authorList>
            <person name="Ming R."/>
            <person name="VanBuren R."/>
            <person name="Wai C.M."/>
            <person name="Tang H."/>
            <person name="Schatz M.C."/>
            <person name="Bowers J.E."/>
            <person name="Lyons E."/>
            <person name="Wang M.L."/>
            <person name="Chen J."/>
            <person name="Biggers E."/>
            <person name="Zhang J."/>
            <person name="Huang L."/>
            <person name="Zhang L."/>
            <person name="Miao W."/>
            <person name="Zhang J."/>
            <person name="Ye Z."/>
            <person name="Miao C."/>
            <person name="Lin Z."/>
            <person name="Wang H."/>
            <person name="Zhou H."/>
            <person name="Yim W.C."/>
            <person name="Priest H.D."/>
            <person name="Zheng C."/>
            <person name="Woodhouse M."/>
            <person name="Edger P.P."/>
            <person name="Guyot R."/>
            <person name="Guo H.B."/>
            <person name="Guo H."/>
            <person name="Zheng G."/>
            <person name="Singh R."/>
            <person name="Sharma A."/>
            <person name="Min X."/>
            <person name="Zheng Y."/>
            <person name="Lee H."/>
            <person name="Gurtowski J."/>
            <person name="Sedlazeck F.J."/>
            <person name="Harkess A."/>
            <person name="McKain M.R."/>
            <person name="Liao Z."/>
            <person name="Fang J."/>
            <person name="Liu J."/>
            <person name="Zhang X."/>
            <person name="Zhang Q."/>
            <person name="Hu W."/>
            <person name="Qin Y."/>
            <person name="Wang K."/>
            <person name="Chen L.Y."/>
            <person name="Shirley N."/>
            <person name="Lin Y.R."/>
            <person name="Liu L.Y."/>
            <person name="Hernandez A.G."/>
            <person name="Wright C.L."/>
            <person name="Bulone V."/>
            <person name="Tuskan G.A."/>
            <person name="Heath K."/>
            <person name="Zee F."/>
            <person name="Moore P.H."/>
            <person name="Sunkar R."/>
            <person name="Leebens-Mack J.H."/>
            <person name="Mockler T."/>
            <person name="Bennetzen J.L."/>
            <person name="Freeling M."/>
            <person name="Sankoff D."/>
            <person name="Paterson A.H."/>
            <person name="Zhu X."/>
            <person name="Yang X."/>
            <person name="Smith J.A."/>
            <person name="Cushman J.C."/>
            <person name="Paull R.E."/>
            <person name="Yu Q."/>
        </authorList>
    </citation>
    <scope>NUCLEOTIDE SEQUENCE [LARGE SCALE GENOMIC DNA]</scope>
    <source>
        <strain evidence="4">cv. F153</strain>
    </source>
</reference>
<feature type="domain" description="LTI65/LTI78 N-terminal" evidence="3">
    <location>
        <begin position="21"/>
        <end position="108"/>
    </location>
</feature>
<evidence type="ECO:0000313" key="5">
    <source>
        <dbReference type="RefSeq" id="XP_020093678.1"/>
    </source>
</evidence>
<accession>A0A6P5FJR6</accession>
<dbReference type="InterPro" id="IPR037491">
    <property type="entry name" value="LTI78/LTI65"/>
</dbReference>
<feature type="region of interest" description="Disordered" evidence="1">
    <location>
        <begin position="1"/>
        <end position="259"/>
    </location>
</feature>
<feature type="compositionally biased region" description="Basic residues" evidence="1">
    <location>
        <begin position="34"/>
        <end position="47"/>
    </location>
</feature>
<proteinExistence type="predicted"/>
<feature type="region of interest" description="Disordered" evidence="1">
    <location>
        <begin position="296"/>
        <end position="471"/>
    </location>
</feature>
<feature type="compositionally biased region" description="Basic and acidic residues" evidence="1">
    <location>
        <begin position="195"/>
        <end position="214"/>
    </location>
</feature>
<dbReference type="InterPro" id="IPR057059">
    <property type="entry name" value="LTI65/LTI78_PGEED"/>
</dbReference>
<feature type="compositionally biased region" description="Basic and acidic residues" evidence="1">
    <location>
        <begin position="232"/>
        <end position="243"/>
    </location>
</feature>
<dbReference type="Pfam" id="PF23403">
    <property type="entry name" value="LTI65_LTI78_N"/>
    <property type="match status" value="1"/>
</dbReference>
<reference evidence="5" key="2">
    <citation type="submission" date="2025-08" db="UniProtKB">
        <authorList>
            <consortium name="RefSeq"/>
        </authorList>
    </citation>
    <scope>IDENTIFICATION</scope>
    <source>
        <tissue evidence="5">Leaf</tissue>
    </source>
</reference>
<dbReference type="GO" id="GO:0009737">
    <property type="term" value="P:response to abscisic acid"/>
    <property type="evidence" value="ECO:0007669"/>
    <property type="project" value="InterPro"/>
</dbReference>
<protein>
    <submittedName>
        <fullName evidence="5">Low-temperature-induced 65 kDa protein-like isoform X1</fullName>
    </submittedName>
</protein>
<dbReference type="RefSeq" id="XP_020093678.1">
    <property type="nucleotide sequence ID" value="XM_020238089.1"/>
</dbReference>
<keyword evidence="4" id="KW-1185">Reference proteome</keyword>
<evidence type="ECO:0000259" key="2">
    <source>
        <dbReference type="Pfam" id="PF23399"/>
    </source>
</evidence>
<dbReference type="InterPro" id="IPR056605">
    <property type="entry name" value="LTI65_LTI78_N"/>
</dbReference>
<dbReference type="AlphaFoldDB" id="A0A6P5FJR6"/>
<dbReference type="GeneID" id="109713850"/>
<dbReference type="PANTHER" id="PTHR33836:SF1">
    <property type="entry name" value="LOW-TEMPERATURE-INDUCED 65 KDA PROTEIN-RELATED"/>
    <property type="match status" value="1"/>
</dbReference>
<evidence type="ECO:0000313" key="4">
    <source>
        <dbReference type="Proteomes" id="UP000515123"/>
    </source>
</evidence>
<name>A0A6P5FJR6_ANACO</name>
<dbReference type="Proteomes" id="UP000515123">
    <property type="component" value="Linkage group 8"/>
</dbReference>
<organism evidence="4 5">
    <name type="scientific">Ananas comosus</name>
    <name type="common">Pineapple</name>
    <name type="synonym">Ananas ananas</name>
    <dbReference type="NCBI Taxonomy" id="4615"/>
    <lineage>
        <taxon>Eukaryota</taxon>
        <taxon>Viridiplantae</taxon>
        <taxon>Streptophyta</taxon>
        <taxon>Embryophyta</taxon>
        <taxon>Tracheophyta</taxon>
        <taxon>Spermatophyta</taxon>
        <taxon>Magnoliopsida</taxon>
        <taxon>Liliopsida</taxon>
        <taxon>Poales</taxon>
        <taxon>Bromeliaceae</taxon>
        <taxon>Bromelioideae</taxon>
        <taxon>Ananas</taxon>
    </lineage>
</organism>
<feature type="compositionally biased region" description="Basic and acidic residues" evidence="1">
    <location>
        <begin position="48"/>
        <end position="68"/>
    </location>
</feature>